<dbReference type="EMBL" id="MFDE01000019">
    <property type="protein sequence ID" value="OGE38493.1"/>
    <property type="molecule type" value="Genomic_DNA"/>
</dbReference>
<evidence type="ECO:0000313" key="2">
    <source>
        <dbReference type="EMBL" id="OGE38493.1"/>
    </source>
</evidence>
<sequence>MQEAFREAAKSNPGSSLAREVGNATHRAKRDKHIQFVDGLAGDWEALGSKVFQWDYVRSWSNEPFWKLRNDLSRLHTRSIGLSPDEQTGMLAHFAFGLKISEEKVDPIIRKINGTRPLPEVLGDPHSVISSPTLSPVSDLFLHHYTFLSGYEPQLRDSFRTYVMDRCVRDGVLGYIGLPLVLPASAEWIWRR</sequence>
<dbReference type="Proteomes" id="UP000176527">
    <property type="component" value="Unassembled WGS sequence"/>
</dbReference>
<name>A0A1F5KC35_9BACT</name>
<proteinExistence type="predicted"/>
<organism evidence="2 3">
    <name type="scientific">Candidatus Daviesbacteria bacterium RIFCSPHIGHO2_12_FULL_37_11</name>
    <dbReference type="NCBI Taxonomy" id="1797777"/>
    <lineage>
        <taxon>Bacteria</taxon>
        <taxon>Candidatus Daviesiibacteriota</taxon>
    </lineage>
</organism>
<reference evidence="2 3" key="1">
    <citation type="journal article" date="2016" name="Nat. Commun.">
        <title>Thousands of microbial genomes shed light on interconnected biogeochemical processes in an aquifer system.</title>
        <authorList>
            <person name="Anantharaman K."/>
            <person name="Brown C.T."/>
            <person name="Hug L.A."/>
            <person name="Sharon I."/>
            <person name="Castelle C.J."/>
            <person name="Probst A.J."/>
            <person name="Thomas B.C."/>
            <person name="Singh A."/>
            <person name="Wilkins M.J."/>
            <person name="Karaoz U."/>
            <person name="Brodie E.L."/>
            <person name="Williams K.H."/>
            <person name="Hubbard S.S."/>
            <person name="Banfield J.F."/>
        </authorList>
    </citation>
    <scope>NUCLEOTIDE SEQUENCE [LARGE SCALE GENOMIC DNA]</scope>
</reference>
<evidence type="ECO:0000313" key="3">
    <source>
        <dbReference type="Proteomes" id="UP000176527"/>
    </source>
</evidence>
<comment type="caution">
    <text evidence="2">The sequence shown here is derived from an EMBL/GenBank/DDBJ whole genome shotgun (WGS) entry which is preliminary data.</text>
</comment>
<protein>
    <submittedName>
        <fullName evidence="2">Uncharacterized protein</fullName>
    </submittedName>
</protein>
<dbReference type="AlphaFoldDB" id="A0A1F5KC35"/>
<gene>
    <name evidence="2" type="ORF">A3F00_05440</name>
</gene>
<feature type="region of interest" description="Disordered" evidence="1">
    <location>
        <begin position="1"/>
        <end position="28"/>
    </location>
</feature>
<accession>A0A1F5KC35</accession>
<evidence type="ECO:0000256" key="1">
    <source>
        <dbReference type="SAM" id="MobiDB-lite"/>
    </source>
</evidence>